<dbReference type="PANTHER" id="PTHR38791:SF1">
    <property type="entry name" value="TRANSCRIPTION FACTOR, PUTATIVE-RELATED"/>
    <property type="match status" value="1"/>
</dbReference>
<reference evidence="1 2" key="1">
    <citation type="submission" date="2019-06" db="EMBL/GenBank/DDBJ databases">
        <title>Draft genome sequence of the filamentous fungus Phialemoniopsis curvata isolated from diesel fuel.</title>
        <authorList>
            <person name="Varaljay V.A."/>
            <person name="Lyon W.J."/>
            <person name="Crouch A.L."/>
            <person name="Drake C.E."/>
            <person name="Hollomon J.M."/>
            <person name="Nadeau L.J."/>
            <person name="Nunn H.S."/>
            <person name="Stevenson B.S."/>
            <person name="Bojanowski C.L."/>
            <person name="Crookes-Goodson W.J."/>
        </authorList>
    </citation>
    <scope>NUCLEOTIDE SEQUENCE [LARGE SCALE GENOMIC DNA]</scope>
    <source>
        <strain evidence="1 2">D216</strain>
    </source>
</reference>
<organism evidence="1 2">
    <name type="scientific">Thyridium curvatum</name>
    <dbReference type="NCBI Taxonomy" id="1093900"/>
    <lineage>
        <taxon>Eukaryota</taxon>
        <taxon>Fungi</taxon>
        <taxon>Dikarya</taxon>
        <taxon>Ascomycota</taxon>
        <taxon>Pezizomycotina</taxon>
        <taxon>Sordariomycetes</taxon>
        <taxon>Sordariomycetidae</taxon>
        <taxon>Thyridiales</taxon>
        <taxon>Thyridiaceae</taxon>
        <taxon>Thyridium</taxon>
    </lineage>
</organism>
<protein>
    <recommendedName>
        <fullName evidence="3">Zn(2)-C6 fungal-type domain-containing protein</fullName>
    </recommendedName>
</protein>
<accession>A0A507BHV4</accession>
<dbReference type="AlphaFoldDB" id="A0A507BHV4"/>
<dbReference type="STRING" id="1093900.A0A507BHV4"/>
<dbReference type="OrthoDB" id="4220372at2759"/>
<evidence type="ECO:0000313" key="1">
    <source>
        <dbReference type="EMBL" id="TPX16140.1"/>
    </source>
</evidence>
<evidence type="ECO:0008006" key="3">
    <source>
        <dbReference type="Google" id="ProtNLM"/>
    </source>
</evidence>
<dbReference type="Proteomes" id="UP000319257">
    <property type="component" value="Unassembled WGS sequence"/>
</dbReference>
<sequence length="439" mass="48475">MGRSAGAASAVVKERSRKPACLKCEKLGSECPGYRDLNNFLFRDESGRTIRRARKTRQVQDIAEQAALICADAYSSNLGLQVPERSSSLVSPVLALGHLPCSLVQPATELGACFFFTKYAFHEPPFSFDYHDWLSRCYVDGSSRQVLRKAIEAVGMAGISNVSPSSSIASKASRGYCDALAAIHQALNDPVEAVSDATLMAVILLCLYETSNTRQRWQSRQVASPASISEISFRLVNFWAAFKNGEIQNPFAIRATALDLDEDMRAWKAAVPSNWLYYSMKSNVADTSLFDGQQHVYRTLWTAEVWNNWRIMRVLANQILLQNDLRVPLLTPGEKSAIISTIQECSADLCTASAVFMGTPRAISLISQLYVVAMEKQNTDKIRLFALGQLRKIATSMGIRQAGLLAETVSKNLRGEPGGFDYETSRYAIPLVSLENDAE</sequence>
<dbReference type="InterPro" id="IPR053175">
    <property type="entry name" value="DHMBA_Reg_Transcription_Factor"/>
</dbReference>
<dbReference type="GeneID" id="41971582"/>
<proteinExistence type="predicted"/>
<evidence type="ECO:0000313" key="2">
    <source>
        <dbReference type="Proteomes" id="UP000319257"/>
    </source>
</evidence>
<dbReference type="EMBL" id="SKBQ01000019">
    <property type="protein sequence ID" value="TPX16140.1"/>
    <property type="molecule type" value="Genomic_DNA"/>
</dbReference>
<dbReference type="InParanoid" id="A0A507BHV4"/>
<gene>
    <name evidence="1" type="ORF">E0L32_004135</name>
</gene>
<comment type="caution">
    <text evidence="1">The sequence shown here is derived from an EMBL/GenBank/DDBJ whole genome shotgun (WGS) entry which is preliminary data.</text>
</comment>
<dbReference type="PANTHER" id="PTHR38791">
    <property type="entry name" value="ZN(II)2CYS6 TRANSCRIPTION FACTOR (EUROFUNG)-RELATED-RELATED"/>
    <property type="match status" value="1"/>
</dbReference>
<name>A0A507BHV4_9PEZI</name>
<dbReference type="RefSeq" id="XP_030997851.1">
    <property type="nucleotide sequence ID" value="XM_031138512.1"/>
</dbReference>
<keyword evidence="2" id="KW-1185">Reference proteome</keyword>